<feature type="compositionally biased region" description="Acidic residues" evidence="1">
    <location>
        <begin position="39"/>
        <end position="62"/>
    </location>
</feature>
<feature type="chain" id="PRO_5042288996" evidence="2">
    <location>
        <begin position="22"/>
        <end position="233"/>
    </location>
</feature>
<evidence type="ECO:0000256" key="1">
    <source>
        <dbReference type="SAM" id="MobiDB-lite"/>
    </source>
</evidence>
<sequence>MKKLIYLFAAAMLILNTGACSDDDSDSSATTTQAQPDAEVNEQDAEAETSTTDGEEEPEDLTDLALALDDLPAGWAENNSEGDDSDPVECLEPLDDNDDLEGTQTGEAEVAYMRGTGVPQLDQLLVELPDDAEASEALDLIAGVIEECGEFEESDDDGEAITGQIGRVQLDPIEGAERQETFQLTATTQGINVSAAMVLLQKGPYLTFLVLTDTGSFDPAEAAEFATTAVDKL</sequence>
<keyword evidence="4" id="KW-1185">Reference proteome</keyword>
<accession>A0AAE9YCI4</accession>
<dbReference type="KEGG" id="ima:PO878_08070"/>
<reference evidence="3" key="1">
    <citation type="submission" date="2023-01" db="EMBL/GenBank/DDBJ databases">
        <title>The diversity of Class Acidimicrobiia in South China Sea sediment environments and the proposal of Iamia marina sp. nov., a novel species of the genus Iamia.</title>
        <authorList>
            <person name="He Y."/>
            <person name="Tian X."/>
        </authorList>
    </citation>
    <scope>NUCLEOTIDE SEQUENCE</scope>
    <source>
        <strain evidence="3">DSM 19957</strain>
    </source>
</reference>
<gene>
    <name evidence="3" type="ORF">PO878_08070</name>
</gene>
<evidence type="ECO:0000313" key="3">
    <source>
        <dbReference type="EMBL" id="WCO68683.1"/>
    </source>
</evidence>
<name>A0AAE9YCI4_9ACTN</name>
<evidence type="ECO:0000256" key="2">
    <source>
        <dbReference type="SAM" id="SignalP"/>
    </source>
</evidence>
<dbReference type="AlphaFoldDB" id="A0AAE9YCI4"/>
<keyword evidence="2" id="KW-0732">Signal</keyword>
<dbReference type="RefSeq" id="WP_272738199.1">
    <property type="nucleotide sequence ID" value="NZ_CP116942.1"/>
</dbReference>
<dbReference type="Proteomes" id="UP001216390">
    <property type="component" value="Chromosome"/>
</dbReference>
<evidence type="ECO:0000313" key="4">
    <source>
        <dbReference type="Proteomes" id="UP001216390"/>
    </source>
</evidence>
<organism evidence="3 4">
    <name type="scientific">Iamia majanohamensis</name>
    <dbReference type="NCBI Taxonomy" id="467976"/>
    <lineage>
        <taxon>Bacteria</taxon>
        <taxon>Bacillati</taxon>
        <taxon>Actinomycetota</taxon>
        <taxon>Acidimicrobiia</taxon>
        <taxon>Acidimicrobiales</taxon>
        <taxon>Iamiaceae</taxon>
        <taxon>Iamia</taxon>
    </lineage>
</organism>
<feature type="signal peptide" evidence="2">
    <location>
        <begin position="1"/>
        <end position="21"/>
    </location>
</feature>
<feature type="compositionally biased region" description="Low complexity" evidence="1">
    <location>
        <begin position="63"/>
        <end position="73"/>
    </location>
</feature>
<dbReference type="EMBL" id="CP116942">
    <property type="protein sequence ID" value="WCO68683.1"/>
    <property type="molecule type" value="Genomic_DNA"/>
</dbReference>
<protein>
    <submittedName>
        <fullName evidence="3">Uncharacterized protein</fullName>
    </submittedName>
</protein>
<feature type="compositionally biased region" description="Acidic residues" evidence="1">
    <location>
        <begin position="80"/>
        <end position="98"/>
    </location>
</feature>
<proteinExistence type="predicted"/>
<feature type="region of interest" description="Disordered" evidence="1">
    <location>
        <begin position="21"/>
        <end position="98"/>
    </location>
</feature>